<feature type="transmembrane region" description="Helical" evidence="10">
    <location>
        <begin position="83"/>
        <end position="98"/>
    </location>
</feature>
<keyword evidence="6 10" id="KW-0812">Transmembrane</keyword>
<evidence type="ECO:0000313" key="13">
    <source>
        <dbReference type="EMBL" id="HIU48291.1"/>
    </source>
</evidence>
<dbReference type="PANTHER" id="PTHR10050">
    <property type="entry name" value="DOLICHYL-PHOSPHATE-MANNOSE--PROTEIN MANNOSYLTRANSFERASE"/>
    <property type="match status" value="1"/>
</dbReference>
<name>A0A9D1S634_9FIRM</name>
<evidence type="ECO:0000256" key="7">
    <source>
        <dbReference type="ARBA" id="ARBA00022989"/>
    </source>
</evidence>
<feature type="transmembrane region" description="Helical" evidence="10">
    <location>
        <begin position="105"/>
        <end position="126"/>
    </location>
</feature>
<feature type="transmembrane region" description="Helical" evidence="10">
    <location>
        <begin position="60"/>
        <end position="77"/>
    </location>
</feature>
<dbReference type="GO" id="GO:0012505">
    <property type="term" value="C:endomembrane system"/>
    <property type="evidence" value="ECO:0007669"/>
    <property type="project" value="UniProtKB-SubCell"/>
</dbReference>
<gene>
    <name evidence="13" type="ORF">IAB04_02920</name>
</gene>
<evidence type="ECO:0000256" key="1">
    <source>
        <dbReference type="ARBA" id="ARBA00004127"/>
    </source>
</evidence>
<evidence type="ECO:0000313" key="14">
    <source>
        <dbReference type="Proteomes" id="UP000824111"/>
    </source>
</evidence>
<feature type="domain" description="Protein O-mannosyl-transferase C-terminal four TM" evidence="12">
    <location>
        <begin position="588"/>
        <end position="763"/>
    </location>
</feature>
<dbReference type="Pfam" id="PF02366">
    <property type="entry name" value="PMT"/>
    <property type="match status" value="1"/>
</dbReference>
<dbReference type="GO" id="GO:0005886">
    <property type="term" value="C:plasma membrane"/>
    <property type="evidence" value="ECO:0007669"/>
    <property type="project" value="UniProtKB-SubCell"/>
</dbReference>
<keyword evidence="7 10" id="KW-1133">Transmembrane helix</keyword>
<comment type="pathway">
    <text evidence="2 10">Protein modification; protein glycosylation.</text>
</comment>
<dbReference type="Proteomes" id="UP000824111">
    <property type="component" value="Unassembled WGS sequence"/>
</dbReference>
<evidence type="ECO:0000256" key="2">
    <source>
        <dbReference type="ARBA" id="ARBA00004922"/>
    </source>
</evidence>
<feature type="transmembrane region" description="Helical" evidence="10">
    <location>
        <begin position="670"/>
        <end position="687"/>
    </location>
</feature>
<feature type="transmembrane region" description="Helical" evidence="10">
    <location>
        <begin position="197"/>
        <end position="215"/>
    </location>
</feature>
<accession>A0A9D1S634</accession>
<feature type="non-terminal residue" evidence="13">
    <location>
        <position position="1"/>
    </location>
</feature>
<evidence type="ECO:0000256" key="6">
    <source>
        <dbReference type="ARBA" id="ARBA00022692"/>
    </source>
</evidence>
<feature type="transmembrane region" description="Helical" evidence="10">
    <location>
        <begin position="397"/>
        <end position="418"/>
    </location>
</feature>
<reference evidence="13" key="1">
    <citation type="submission" date="2020-10" db="EMBL/GenBank/DDBJ databases">
        <authorList>
            <person name="Gilroy R."/>
        </authorList>
    </citation>
    <scope>NUCLEOTIDE SEQUENCE</scope>
    <source>
        <strain evidence="13">ChiSjej4B22-9803</strain>
    </source>
</reference>
<feature type="transmembrane region" description="Helical" evidence="10">
    <location>
        <begin position="721"/>
        <end position="743"/>
    </location>
</feature>
<feature type="transmembrane region" description="Helical" evidence="10">
    <location>
        <begin position="138"/>
        <end position="157"/>
    </location>
</feature>
<feature type="transmembrane region" description="Helical" evidence="10">
    <location>
        <begin position="646"/>
        <end position="663"/>
    </location>
</feature>
<dbReference type="AlphaFoldDB" id="A0A9D1S634"/>
<feature type="domain" description="ArnT-like N-terminal" evidence="11">
    <location>
        <begin position="347"/>
        <end position="574"/>
    </location>
</feature>
<evidence type="ECO:0000259" key="12">
    <source>
        <dbReference type="Pfam" id="PF16192"/>
    </source>
</evidence>
<feature type="transmembrane region" description="Helical" evidence="10">
    <location>
        <begin position="503"/>
        <end position="521"/>
    </location>
</feature>
<proteinExistence type="inferred from homology"/>
<dbReference type="InterPro" id="IPR032421">
    <property type="entry name" value="PMT_4TMC"/>
</dbReference>
<evidence type="ECO:0000256" key="4">
    <source>
        <dbReference type="ARBA" id="ARBA00022676"/>
    </source>
</evidence>
<evidence type="ECO:0000259" key="11">
    <source>
        <dbReference type="Pfam" id="PF02366"/>
    </source>
</evidence>
<evidence type="ECO:0000256" key="5">
    <source>
        <dbReference type="ARBA" id="ARBA00022679"/>
    </source>
</evidence>
<dbReference type="InterPro" id="IPR027005">
    <property type="entry name" value="PMT-like"/>
</dbReference>
<reference evidence="13" key="2">
    <citation type="journal article" date="2021" name="PeerJ">
        <title>Extensive microbial diversity within the chicken gut microbiome revealed by metagenomics and culture.</title>
        <authorList>
            <person name="Gilroy R."/>
            <person name="Ravi A."/>
            <person name="Getino M."/>
            <person name="Pursley I."/>
            <person name="Horton D.L."/>
            <person name="Alikhan N.F."/>
            <person name="Baker D."/>
            <person name="Gharbi K."/>
            <person name="Hall N."/>
            <person name="Watson M."/>
            <person name="Adriaenssens E.M."/>
            <person name="Foster-Nyarko E."/>
            <person name="Jarju S."/>
            <person name="Secka A."/>
            <person name="Antonio M."/>
            <person name="Oren A."/>
            <person name="Chaudhuri R.R."/>
            <person name="La Ragione R."/>
            <person name="Hildebrand F."/>
            <person name="Pallen M.J."/>
        </authorList>
    </citation>
    <scope>NUCLEOTIDE SEQUENCE</scope>
    <source>
        <strain evidence="13">ChiSjej4B22-9803</strain>
    </source>
</reference>
<comment type="subcellular location">
    <subcellularLocation>
        <location evidence="10">Cell membrane</location>
    </subcellularLocation>
    <subcellularLocation>
        <location evidence="1">Endomembrane system</location>
        <topology evidence="1">Multi-pass membrane protein</topology>
    </subcellularLocation>
</comment>
<keyword evidence="5 10" id="KW-0808">Transferase</keyword>
<keyword evidence="4 10" id="KW-0328">Glycosyltransferase</keyword>
<evidence type="ECO:0000256" key="10">
    <source>
        <dbReference type="RuleBase" id="RU367007"/>
    </source>
</evidence>
<feature type="transmembrane region" description="Helical" evidence="10">
    <location>
        <begin position="481"/>
        <end position="497"/>
    </location>
</feature>
<dbReference type="EMBL" id="DVND01000074">
    <property type="protein sequence ID" value="HIU48291.1"/>
    <property type="molecule type" value="Genomic_DNA"/>
</dbReference>
<comment type="caution">
    <text evidence="13">The sequence shown here is derived from an EMBL/GenBank/DDBJ whole genome shotgun (WGS) entry which is preliminary data.</text>
</comment>
<dbReference type="Pfam" id="PF16192">
    <property type="entry name" value="PMT_4TMC"/>
    <property type="match status" value="1"/>
</dbReference>
<feature type="transmembrane region" description="Helical" evidence="10">
    <location>
        <begin position="425"/>
        <end position="444"/>
    </location>
</feature>
<comment type="function">
    <text evidence="10">Protein O-mannosyltransferase that catalyzes the transfer of a single mannose residue from a polyprenol phospho-mannosyl lipidic donor to the hydroxyl group of selected serine and threonine residues in acceptor proteins.</text>
</comment>
<dbReference type="InterPro" id="IPR003342">
    <property type="entry name" value="ArnT-like_N"/>
</dbReference>
<feature type="transmembrane region" description="Helical" evidence="10">
    <location>
        <begin position="554"/>
        <end position="575"/>
    </location>
</feature>
<evidence type="ECO:0000256" key="9">
    <source>
        <dbReference type="ARBA" id="ARBA00093617"/>
    </source>
</evidence>
<dbReference type="EC" id="2.4.1.-" evidence="10"/>
<evidence type="ECO:0000256" key="3">
    <source>
        <dbReference type="ARBA" id="ARBA00007222"/>
    </source>
</evidence>
<comment type="similarity">
    <text evidence="3 10">Belongs to the glycosyltransferase 39 family.</text>
</comment>
<sequence>YVDTLQSYPYLTINAFNLWGALGQNWTELNLLTSVLGYVLLAAIVAACVYIIVKARNRKSKYFFIGAVLTFMTFMLSTKMHERYAFPAMVLILLCFVMEKDVKLFVAYALFSLSQFFNMAYVLFVYETNPGLYYKSPAVFIASFVNLAIMAYFIYVARGYCAAGAQPAASVPNRPAAAEIGVVRFEKSAPKVRLTRFDFVALVLIMAVYSGIAFYDLGDKAAPETEVVLTPESTVQLDLGENKPLAQLKFFLGPYHLYDENRLFINGYDADGNETFSRELEDGAVFFWSEEDIGETSARYIELATDGTVSVKELGIYDAAGNLAAPVNQAEYGALFDEQQIIPRRQSFRNSTYFDEIYHARTAYEFINKLPVYEWTHPPLGKVFISIGIRLFGMNPFGWRVIGTLFGVLMIPCIYLFAKKLLKQSWLAVITCLLLTFDFMHFAQTRIATIDVYVTFFIILMYYFMYQYYSMSFYDTPFKKTLLPLGACGICMGLGIASKWTGIYAGAGLAVLFFMTIYKRYREYRYAKTDPKGSSDGISHQFVIEHFGSYTKKTVLFCCIMFVAVPLLIYLAAYIPYLAANGEGLGGIWKNQQDMLTYHGKTVVSSTHSYSSRWYQWPIMYRPIWYYSGTVSDTLKEGISSFGNPLVWWIGIPAFFYMVWNAFKKKDKTALFLCIAYIAQLLPWTVIFRTTFIYHYFPDVPFVVLMIGYSIYLLYQREKGFKIAAVFYTVAVIGLFAMFYPVLSGQPVNPEYVQQYLKWFDSWTLI</sequence>
<feature type="transmembrane region" description="Helical" evidence="10">
    <location>
        <begin position="693"/>
        <end position="714"/>
    </location>
</feature>
<feature type="transmembrane region" description="Helical" evidence="10">
    <location>
        <begin position="450"/>
        <end position="469"/>
    </location>
</feature>
<organism evidence="13 14">
    <name type="scientific">Candidatus Avimonoglobus intestinipullorum</name>
    <dbReference type="NCBI Taxonomy" id="2840699"/>
    <lineage>
        <taxon>Bacteria</taxon>
        <taxon>Bacillati</taxon>
        <taxon>Bacillota</taxon>
        <taxon>Clostridia</taxon>
        <taxon>Eubacteriales</taxon>
        <taxon>Candidatus Avimonoglobus</taxon>
    </lineage>
</organism>
<keyword evidence="8 10" id="KW-0472">Membrane</keyword>
<keyword evidence="10" id="KW-1003">Cell membrane</keyword>
<feature type="transmembrane region" description="Helical" evidence="10">
    <location>
        <begin position="35"/>
        <end position="53"/>
    </location>
</feature>
<evidence type="ECO:0000256" key="8">
    <source>
        <dbReference type="ARBA" id="ARBA00023136"/>
    </source>
</evidence>
<protein>
    <recommendedName>
        <fullName evidence="9 10">Polyprenol-phosphate-mannose--protein mannosyltransferase</fullName>
        <ecNumber evidence="10">2.4.1.-</ecNumber>
    </recommendedName>
</protein>
<dbReference type="GO" id="GO:0004169">
    <property type="term" value="F:dolichyl-phosphate-mannose-protein mannosyltransferase activity"/>
    <property type="evidence" value="ECO:0007669"/>
    <property type="project" value="UniProtKB-UniRule"/>
</dbReference>